<comment type="pathway">
    <text evidence="6">Aromatic compound metabolism; 4-hydroxyphenylacetate degradation; pyruvate and succinate semialdehyde from 4-hydroxyphenylacetate: step 4/7.</text>
</comment>
<dbReference type="PANTHER" id="PTHR42796">
    <property type="entry name" value="FUMARYLACETOACETATE HYDROLASE DOMAIN-CONTAINING PROTEIN 2A-RELATED"/>
    <property type="match status" value="1"/>
</dbReference>
<evidence type="ECO:0000256" key="5">
    <source>
        <dbReference type="ARBA" id="ARBA00057150"/>
    </source>
</evidence>
<dbReference type="SUPFAM" id="SSF56529">
    <property type="entry name" value="FAH"/>
    <property type="match status" value="1"/>
</dbReference>
<keyword evidence="2" id="KW-0479">Metal-binding</keyword>
<comment type="function">
    <text evidence="5">Decarboxylates OPET (5-oxo-pent-3-ene-1,2,5-tricarboxylic acid) into HHDD (2-hydroxy-hept-2,4-diene-1,7-dioate) and isomerizes it to OHED (2-oxo-hept-3-ene-1,7-dioate).</text>
</comment>
<accession>A0AB33Z0A6</accession>
<dbReference type="RefSeq" id="WP_016390663.1">
    <property type="nucleotide sequence ID" value="NZ_KE646809.1"/>
</dbReference>
<sequence>MKLLNVGLPGQETPCLLDSNNRIRSLEGVCDVISSDFLANDGLQALKNLDVDSLPIIEKPDRIGAPLLNPGKIIAVGLNYDEHIKETGGKQQDEPVLFTKAVSALSGPFDLIERPKGATQVDWEIELVVIIGKPARYISEDDAEAHIAGFCTGIDVSERYFQKSRSGQWLKGKSADTFAPIGPYFVTLDEFKQYQSCAVSLDVNGKRMQASNTDTMIHSVKKLVSYINEFMSLQPGDLIFTGTPEGVGLGMNPPQFLKAGDKVVAEVEGLGAQQHNVVDYSA</sequence>
<evidence type="ECO:0000259" key="8">
    <source>
        <dbReference type="Pfam" id="PF01557"/>
    </source>
</evidence>
<dbReference type="AlphaFoldDB" id="A0AB33Z0A6"/>
<comment type="pathway">
    <text evidence="7">Aromatic compound metabolism; 4-hydroxyphenylacetate degradation; pyruvate and succinate semialdehyde from 4-hydroxyphenylacetate: step 5/7.</text>
</comment>
<dbReference type="InterPro" id="IPR051121">
    <property type="entry name" value="FAH"/>
</dbReference>
<name>A0AB33Z0A6_9GAMM</name>
<evidence type="ECO:0000256" key="3">
    <source>
        <dbReference type="ARBA" id="ARBA00051258"/>
    </source>
</evidence>
<dbReference type="EMBL" id="ASHL01000007">
    <property type="protein sequence ID" value="EPD12646.1"/>
    <property type="molecule type" value="Genomic_DNA"/>
</dbReference>
<comment type="catalytic activity">
    <reaction evidence="4">
        <text>(2E,4Z)-5-hydroxypenta-2,4-diene-1,2,5-tricarboxylate = (3E,5R)-5-carboxy-2-oxohept-3-enedioate</text>
        <dbReference type="Rhea" id="RHEA:18813"/>
        <dbReference type="ChEBI" id="CHEBI:47961"/>
        <dbReference type="ChEBI" id="CHEBI:87491"/>
        <dbReference type="EC" id="5.3.3.10"/>
    </reaction>
</comment>
<dbReference type="GO" id="GO:0019752">
    <property type="term" value="P:carboxylic acid metabolic process"/>
    <property type="evidence" value="ECO:0007669"/>
    <property type="project" value="UniProtKB-ARBA"/>
</dbReference>
<protein>
    <submittedName>
        <fullName evidence="9">Fumarylacetoacetate hydrolase family protein</fullName>
    </submittedName>
</protein>
<dbReference type="InterPro" id="IPR011234">
    <property type="entry name" value="Fumarylacetoacetase-like_C"/>
</dbReference>
<dbReference type="PANTHER" id="PTHR42796:SF4">
    <property type="entry name" value="FUMARYLACETOACETATE HYDROLASE DOMAIN-CONTAINING PROTEIN 2A"/>
    <property type="match status" value="1"/>
</dbReference>
<keyword evidence="10" id="KW-1185">Reference proteome</keyword>
<evidence type="ECO:0000256" key="2">
    <source>
        <dbReference type="ARBA" id="ARBA00022723"/>
    </source>
</evidence>
<keyword evidence="9" id="KW-0378">Hydrolase</keyword>
<evidence type="ECO:0000256" key="1">
    <source>
        <dbReference type="ARBA" id="ARBA00010211"/>
    </source>
</evidence>
<dbReference type="Gene3D" id="3.90.850.10">
    <property type="entry name" value="Fumarylacetoacetase-like, C-terminal domain"/>
    <property type="match status" value="1"/>
</dbReference>
<evidence type="ECO:0000256" key="6">
    <source>
        <dbReference type="ARBA" id="ARBA00060569"/>
    </source>
</evidence>
<feature type="domain" description="Fumarylacetoacetase-like C-terminal" evidence="8">
    <location>
        <begin position="72"/>
        <end position="278"/>
    </location>
</feature>
<evidence type="ECO:0000256" key="4">
    <source>
        <dbReference type="ARBA" id="ARBA00052790"/>
    </source>
</evidence>
<comment type="catalytic activity">
    <reaction evidence="3">
        <text>(3E,5R)-5-carboxy-2-oxohept-3-enedioate + H(+) = (4Z)-2-oxohept-4-enedioate + CO2</text>
        <dbReference type="Rhea" id="RHEA:14397"/>
        <dbReference type="ChEBI" id="CHEBI:15378"/>
        <dbReference type="ChEBI" id="CHEBI:16526"/>
        <dbReference type="ChEBI" id="CHEBI:87491"/>
        <dbReference type="ChEBI" id="CHEBI:87507"/>
        <dbReference type="EC" id="4.1.1.68"/>
    </reaction>
</comment>
<dbReference type="FunFam" id="3.90.850.10:FF:000002">
    <property type="entry name" value="2-hydroxyhepta-2,4-diene-1,7-dioate isomerase"/>
    <property type="match status" value="1"/>
</dbReference>
<dbReference type="InterPro" id="IPR036663">
    <property type="entry name" value="Fumarylacetoacetase_C_sf"/>
</dbReference>
<reference evidence="9 10" key="1">
    <citation type="journal article" date="2013" name="Genome Announc.">
        <title>Genome Sequence of the Pyrene- and Fluoranthene-Degrading Bacterium Cycloclasticus sp. Strain PY97M.</title>
        <authorList>
            <person name="Cui Z."/>
            <person name="Xu G."/>
            <person name="Li Q."/>
            <person name="Gao W."/>
            <person name="Zheng L."/>
        </authorList>
    </citation>
    <scope>NUCLEOTIDE SEQUENCE [LARGE SCALE GENOMIC DNA]</scope>
    <source>
        <strain evidence="9 10">PY97M</strain>
    </source>
</reference>
<dbReference type="GO" id="GO:0046872">
    <property type="term" value="F:metal ion binding"/>
    <property type="evidence" value="ECO:0007669"/>
    <property type="project" value="UniProtKB-KW"/>
</dbReference>
<organism evidence="9 10">
    <name type="scientific">Cycloclasticus pugetii</name>
    <dbReference type="NCBI Taxonomy" id="34068"/>
    <lineage>
        <taxon>Bacteria</taxon>
        <taxon>Pseudomonadati</taxon>
        <taxon>Pseudomonadota</taxon>
        <taxon>Gammaproteobacteria</taxon>
        <taxon>Thiotrichales</taxon>
        <taxon>Piscirickettsiaceae</taxon>
        <taxon>Cycloclasticus</taxon>
    </lineage>
</organism>
<proteinExistence type="inferred from homology"/>
<dbReference type="GO" id="GO:0018800">
    <property type="term" value="F:5-oxopent-3-ene-1,2,5-tricarboxylate decarboxylase activity"/>
    <property type="evidence" value="ECO:0007669"/>
    <property type="project" value="UniProtKB-EC"/>
</dbReference>
<comment type="caution">
    <text evidence="9">The sequence shown here is derived from an EMBL/GenBank/DDBJ whole genome shotgun (WGS) entry which is preliminary data.</text>
</comment>
<comment type="similarity">
    <text evidence="1">Belongs to the FAH family.</text>
</comment>
<dbReference type="Proteomes" id="UP000015462">
    <property type="component" value="Unassembled WGS sequence"/>
</dbReference>
<evidence type="ECO:0000256" key="7">
    <source>
        <dbReference type="ARBA" id="ARBA00060680"/>
    </source>
</evidence>
<dbReference type="GO" id="GO:0008704">
    <property type="term" value="F:5-carboxymethyl-2-hydroxymuconate delta-isomerase activity"/>
    <property type="evidence" value="ECO:0007669"/>
    <property type="project" value="UniProtKB-EC"/>
</dbReference>
<dbReference type="Pfam" id="PF01557">
    <property type="entry name" value="FAA_hydrolase"/>
    <property type="match status" value="1"/>
</dbReference>
<evidence type="ECO:0000313" key="10">
    <source>
        <dbReference type="Proteomes" id="UP000015462"/>
    </source>
</evidence>
<dbReference type="GO" id="GO:0016787">
    <property type="term" value="F:hydrolase activity"/>
    <property type="evidence" value="ECO:0007669"/>
    <property type="project" value="UniProtKB-KW"/>
</dbReference>
<evidence type="ECO:0000313" key="9">
    <source>
        <dbReference type="EMBL" id="EPD12646.1"/>
    </source>
</evidence>
<gene>
    <name evidence="9" type="ORF">L196_08574</name>
</gene>